<name>A0A4R8DTZ7_9BACT</name>
<dbReference type="Proteomes" id="UP000294498">
    <property type="component" value="Unassembled WGS sequence"/>
</dbReference>
<reference evidence="1 2" key="1">
    <citation type="submission" date="2019-03" db="EMBL/GenBank/DDBJ databases">
        <title>Genomic Encyclopedia of Type Strains, Phase IV (KMG-IV): sequencing the most valuable type-strain genomes for metagenomic binning, comparative biology and taxonomic classification.</title>
        <authorList>
            <person name="Goeker M."/>
        </authorList>
    </citation>
    <scope>NUCLEOTIDE SEQUENCE [LARGE SCALE GENOMIC DNA]</scope>
    <source>
        <strain evidence="1 2">DSM 100059</strain>
    </source>
</reference>
<gene>
    <name evidence="1" type="ORF">EDB95_2853</name>
</gene>
<dbReference type="AlphaFoldDB" id="A0A4R8DTZ7"/>
<accession>A0A4R8DTZ7</accession>
<evidence type="ECO:0000313" key="1">
    <source>
        <dbReference type="EMBL" id="TDX01810.1"/>
    </source>
</evidence>
<proteinExistence type="predicted"/>
<dbReference type="RefSeq" id="WP_133994448.1">
    <property type="nucleotide sequence ID" value="NZ_SODV01000001.1"/>
</dbReference>
<dbReference type="EMBL" id="SODV01000001">
    <property type="protein sequence ID" value="TDX01810.1"/>
    <property type="molecule type" value="Genomic_DNA"/>
</dbReference>
<evidence type="ECO:0000313" key="2">
    <source>
        <dbReference type="Proteomes" id="UP000294498"/>
    </source>
</evidence>
<protein>
    <submittedName>
        <fullName evidence="1">Uncharacterized protein</fullName>
    </submittedName>
</protein>
<sequence>MGTIPKFLSCDNFMEDEDGEYVLHTEAPRFLAKWNEEEEGFDIVAEFEDITAHFNGDEDKITGLFEEMATWYSEYDEWLDQDVEE</sequence>
<comment type="caution">
    <text evidence="1">The sequence shown here is derived from an EMBL/GenBank/DDBJ whole genome shotgun (WGS) entry which is preliminary data.</text>
</comment>
<organism evidence="1 2">
    <name type="scientific">Dinghuibacter silviterrae</name>
    <dbReference type="NCBI Taxonomy" id="1539049"/>
    <lineage>
        <taxon>Bacteria</taxon>
        <taxon>Pseudomonadati</taxon>
        <taxon>Bacteroidota</taxon>
        <taxon>Chitinophagia</taxon>
        <taxon>Chitinophagales</taxon>
        <taxon>Chitinophagaceae</taxon>
        <taxon>Dinghuibacter</taxon>
    </lineage>
</organism>
<keyword evidence="2" id="KW-1185">Reference proteome</keyword>
<dbReference type="OrthoDB" id="1100410at2"/>